<evidence type="ECO:0000313" key="11">
    <source>
        <dbReference type="EMBL" id="CAJ0573647.1"/>
    </source>
</evidence>
<comment type="cofactor">
    <cofactor evidence="1">
        <name>Mn(2+)</name>
        <dbReference type="ChEBI" id="CHEBI:29035"/>
    </cofactor>
</comment>
<dbReference type="CDD" id="cd00143">
    <property type="entry name" value="PP2Cc"/>
    <property type="match status" value="1"/>
</dbReference>
<evidence type="ECO:0000256" key="3">
    <source>
        <dbReference type="ARBA" id="ARBA00006702"/>
    </source>
</evidence>
<sequence>MGAFLDKPKTQKTNFSGDGKDITYAGASMQGWRIDMEDAHVVEISMGTQAPFKEWAFFAVFDGHAGCVAAEQSAEHILKTLLETKEFMEVVSIVGENGGKLNEKATGLLEQGMKTGFLTLDQIIKERLAMRDTDRSGCTAVCAILTPTHIIIANLGDSRAVLSRAGEASFGTEDHKPYLDKERNRIVEAGGSVMIQRINGSLAVSRALGDFDYKSVPGLCPTKQLVSCEPDIYVLERKTVEQFLVLACDGIYDVMENEELCNFVQGRLQVSDDLVDVCNQVLDSCLHRGSRDNMTIILIRFPNAPKVDEEKRAIEEAWAAATKEKIEEILKEELQSAKEMKEEPVSISWVIRRLAARGEDIENGLAPHRLRAISAQVLAEQNMPCDH</sequence>
<reference evidence="11" key="1">
    <citation type="submission" date="2023-06" db="EMBL/GenBank/DDBJ databases">
        <authorList>
            <person name="Delattre M."/>
        </authorList>
    </citation>
    <scope>NUCLEOTIDE SEQUENCE</scope>
    <source>
        <strain evidence="11">AF72</strain>
    </source>
</reference>
<evidence type="ECO:0000256" key="7">
    <source>
        <dbReference type="ARBA" id="ARBA00022912"/>
    </source>
</evidence>
<keyword evidence="4" id="KW-0479">Metal-binding</keyword>
<evidence type="ECO:0000256" key="9">
    <source>
        <dbReference type="RuleBase" id="RU003465"/>
    </source>
</evidence>
<keyword evidence="8" id="KW-0464">Manganese</keyword>
<dbReference type="InterPro" id="IPR036457">
    <property type="entry name" value="PPM-type-like_dom_sf"/>
</dbReference>
<feature type="domain" description="PPM-type phosphatase" evidence="10">
    <location>
        <begin position="23"/>
        <end position="301"/>
    </location>
</feature>
<dbReference type="Pfam" id="PF00481">
    <property type="entry name" value="PP2C"/>
    <property type="match status" value="1"/>
</dbReference>
<dbReference type="InterPro" id="IPR015655">
    <property type="entry name" value="PP2C"/>
</dbReference>
<dbReference type="EMBL" id="CATQJA010002621">
    <property type="protein sequence ID" value="CAJ0573647.1"/>
    <property type="molecule type" value="Genomic_DNA"/>
</dbReference>
<dbReference type="PROSITE" id="PS51746">
    <property type="entry name" value="PPM_2"/>
    <property type="match status" value="1"/>
</dbReference>
<evidence type="ECO:0000256" key="6">
    <source>
        <dbReference type="ARBA" id="ARBA00022842"/>
    </source>
</evidence>
<comment type="caution">
    <text evidence="11">The sequence shown here is derived from an EMBL/GenBank/DDBJ whole genome shotgun (WGS) entry which is preliminary data.</text>
</comment>
<comment type="cofactor">
    <cofactor evidence="2">
        <name>Mg(2+)</name>
        <dbReference type="ChEBI" id="CHEBI:18420"/>
    </cofactor>
</comment>
<dbReference type="PANTHER" id="PTHR47992">
    <property type="entry name" value="PROTEIN PHOSPHATASE"/>
    <property type="match status" value="1"/>
</dbReference>
<comment type="similarity">
    <text evidence="3 9">Belongs to the PP2C family.</text>
</comment>
<feature type="non-terminal residue" evidence="11">
    <location>
        <position position="1"/>
    </location>
</feature>
<dbReference type="PROSITE" id="PS01032">
    <property type="entry name" value="PPM_1"/>
    <property type="match status" value="1"/>
</dbReference>
<evidence type="ECO:0000256" key="2">
    <source>
        <dbReference type="ARBA" id="ARBA00001946"/>
    </source>
</evidence>
<dbReference type="GO" id="GO:0046872">
    <property type="term" value="F:metal ion binding"/>
    <property type="evidence" value="ECO:0007669"/>
    <property type="project" value="UniProtKB-KW"/>
</dbReference>
<dbReference type="InterPro" id="IPR001932">
    <property type="entry name" value="PPM-type_phosphatase-like_dom"/>
</dbReference>
<proteinExistence type="inferred from homology"/>
<evidence type="ECO:0000256" key="8">
    <source>
        <dbReference type="ARBA" id="ARBA00023211"/>
    </source>
</evidence>
<organism evidence="11 12">
    <name type="scientific">Mesorhabditis spiculigera</name>
    <dbReference type="NCBI Taxonomy" id="96644"/>
    <lineage>
        <taxon>Eukaryota</taxon>
        <taxon>Metazoa</taxon>
        <taxon>Ecdysozoa</taxon>
        <taxon>Nematoda</taxon>
        <taxon>Chromadorea</taxon>
        <taxon>Rhabditida</taxon>
        <taxon>Rhabditina</taxon>
        <taxon>Rhabditomorpha</taxon>
        <taxon>Rhabditoidea</taxon>
        <taxon>Rhabditidae</taxon>
        <taxon>Mesorhabditinae</taxon>
        <taxon>Mesorhabditis</taxon>
    </lineage>
</organism>
<dbReference type="SMART" id="SM00332">
    <property type="entry name" value="PP2Cc"/>
    <property type="match status" value="1"/>
</dbReference>
<dbReference type="InterPro" id="IPR000222">
    <property type="entry name" value="PP2C_BS"/>
</dbReference>
<keyword evidence="7 9" id="KW-0904">Protein phosphatase</keyword>
<gene>
    <name evidence="11" type="ORF">MSPICULIGERA_LOCUS12000</name>
</gene>
<evidence type="ECO:0000256" key="4">
    <source>
        <dbReference type="ARBA" id="ARBA00022723"/>
    </source>
</evidence>
<protein>
    <recommendedName>
        <fullName evidence="10">PPM-type phosphatase domain-containing protein</fullName>
    </recommendedName>
</protein>
<dbReference type="FunFam" id="3.60.40.10:FF:000001">
    <property type="entry name" value="protein phosphatase 1B isoform X1"/>
    <property type="match status" value="1"/>
</dbReference>
<evidence type="ECO:0000313" key="12">
    <source>
        <dbReference type="Proteomes" id="UP001177023"/>
    </source>
</evidence>
<keyword evidence="5 9" id="KW-0378">Hydrolase</keyword>
<dbReference type="SUPFAM" id="SSF81606">
    <property type="entry name" value="PP2C-like"/>
    <property type="match status" value="1"/>
</dbReference>
<dbReference type="AlphaFoldDB" id="A0AA36G5K0"/>
<dbReference type="Gene3D" id="3.60.40.10">
    <property type="entry name" value="PPM-type phosphatase domain"/>
    <property type="match status" value="1"/>
</dbReference>
<keyword evidence="12" id="KW-1185">Reference proteome</keyword>
<name>A0AA36G5K0_9BILA</name>
<evidence type="ECO:0000256" key="1">
    <source>
        <dbReference type="ARBA" id="ARBA00001936"/>
    </source>
</evidence>
<dbReference type="GO" id="GO:0004722">
    <property type="term" value="F:protein serine/threonine phosphatase activity"/>
    <property type="evidence" value="ECO:0007669"/>
    <property type="project" value="InterPro"/>
</dbReference>
<evidence type="ECO:0000259" key="10">
    <source>
        <dbReference type="PROSITE" id="PS51746"/>
    </source>
</evidence>
<keyword evidence="6" id="KW-0460">Magnesium</keyword>
<evidence type="ECO:0000256" key="5">
    <source>
        <dbReference type="ARBA" id="ARBA00022801"/>
    </source>
</evidence>
<accession>A0AA36G5K0</accession>
<dbReference type="Proteomes" id="UP001177023">
    <property type="component" value="Unassembled WGS sequence"/>
</dbReference>